<feature type="chain" id="PRO_5040965342" evidence="1">
    <location>
        <begin position="18"/>
        <end position="157"/>
    </location>
</feature>
<accession>A0A9W9NF33</accession>
<evidence type="ECO:0000256" key="1">
    <source>
        <dbReference type="SAM" id="SignalP"/>
    </source>
</evidence>
<proteinExistence type="predicted"/>
<dbReference type="Proteomes" id="UP001150904">
    <property type="component" value="Unassembled WGS sequence"/>
</dbReference>
<feature type="signal peptide" evidence="1">
    <location>
        <begin position="1"/>
        <end position="17"/>
    </location>
</feature>
<dbReference type="EMBL" id="JAPQKR010000004">
    <property type="protein sequence ID" value="KAJ5218623.1"/>
    <property type="molecule type" value="Genomic_DNA"/>
</dbReference>
<organism evidence="2 3">
    <name type="scientific">Penicillium cinerascens</name>
    <dbReference type="NCBI Taxonomy" id="70096"/>
    <lineage>
        <taxon>Eukaryota</taxon>
        <taxon>Fungi</taxon>
        <taxon>Dikarya</taxon>
        <taxon>Ascomycota</taxon>
        <taxon>Pezizomycotina</taxon>
        <taxon>Eurotiomycetes</taxon>
        <taxon>Eurotiomycetidae</taxon>
        <taxon>Eurotiales</taxon>
        <taxon>Aspergillaceae</taxon>
        <taxon>Penicillium</taxon>
    </lineage>
</organism>
<dbReference type="GeneID" id="83175085"/>
<dbReference type="AlphaFoldDB" id="A0A9W9NF33"/>
<evidence type="ECO:0000313" key="2">
    <source>
        <dbReference type="EMBL" id="KAJ5218623.1"/>
    </source>
</evidence>
<comment type="caution">
    <text evidence="2">The sequence shown here is derived from an EMBL/GenBank/DDBJ whole genome shotgun (WGS) entry which is preliminary data.</text>
</comment>
<evidence type="ECO:0000313" key="3">
    <source>
        <dbReference type="Proteomes" id="UP001150904"/>
    </source>
</evidence>
<gene>
    <name evidence="2" type="ORF">N7498_000722</name>
</gene>
<reference evidence="2" key="1">
    <citation type="submission" date="2022-12" db="EMBL/GenBank/DDBJ databases">
        <authorList>
            <person name="Petersen C."/>
        </authorList>
    </citation>
    <scope>NUCLEOTIDE SEQUENCE</scope>
    <source>
        <strain evidence="2">IBT 15544</strain>
    </source>
</reference>
<protein>
    <submittedName>
        <fullName evidence="2">Uncharacterized protein</fullName>
    </submittedName>
</protein>
<reference evidence="2" key="2">
    <citation type="journal article" date="2023" name="IMA Fungus">
        <title>Comparative genomic study of the Penicillium genus elucidates a diverse pangenome and 15 lateral gene transfer events.</title>
        <authorList>
            <person name="Petersen C."/>
            <person name="Sorensen T."/>
            <person name="Nielsen M.R."/>
            <person name="Sondergaard T.E."/>
            <person name="Sorensen J.L."/>
            <person name="Fitzpatrick D.A."/>
            <person name="Frisvad J.C."/>
            <person name="Nielsen K.L."/>
        </authorList>
    </citation>
    <scope>NUCLEOTIDE SEQUENCE</scope>
    <source>
        <strain evidence="2">IBT 15544</strain>
    </source>
</reference>
<dbReference type="OrthoDB" id="4503311at2759"/>
<keyword evidence="1" id="KW-0732">Signal</keyword>
<name>A0A9W9NF33_9EURO</name>
<sequence length="157" mass="16222">MQFTLASTILLAGVASARMTSSATYTPNTSTVAIPSISVPPSSVLQSHLSSIPTSSYASISAADSSAAASAVNPEDYDCVYRGWGCDWIKSEYGYGSDYCGVSPYKAGQQLSDGNQIVAVSSDGSGDCASKAGTQCCKVLADSPCKRGEKYLECSKP</sequence>
<dbReference type="RefSeq" id="XP_058313196.1">
    <property type="nucleotide sequence ID" value="XM_058447785.1"/>
</dbReference>
<keyword evidence="3" id="KW-1185">Reference proteome</keyword>